<accession>A0A564VB31</accession>
<evidence type="ECO:0000313" key="2">
    <source>
        <dbReference type="Proteomes" id="UP000408482"/>
    </source>
</evidence>
<dbReference type="AlphaFoldDB" id="A0A564VB31"/>
<gene>
    <name evidence="1" type="ORF">RSSSTS7063_01935</name>
</gene>
<sequence length="300" mass="36111">MQQNLFFPVYKQLEKELDELSYFITFDKKQLKTYSIKISELLLRTVSEIENISKELCKREKIKFYDKNKHIRKVVYFNDYFEKLEDLFLLSKKYVSFDLDNCNENIFDVKLVPFKKDKTYTLNGKTKSIWSWYYAYNKIKHDRVKFFRYANLECLIKALAALFLLNIYYLNKTFYSENSYDTDYILEKIEGFSKIFSVDYTMAISDDERISPNLKDTFFNPIEFFRIGRESSTYLLYSDYVIRTSSDEAADMLDKLEGSVHLFNSETHTLRKKYDNYQYTEHTTQCKLVAKLNREIDVQK</sequence>
<proteinExistence type="predicted"/>
<name>A0A564VB31_9FIRM</name>
<organism evidence="1 2">
    <name type="scientific">Blautia luti</name>
    <dbReference type="NCBI Taxonomy" id="89014"/>
    <lineage>
        <taxon>Bacteria</taxon>
        <taxon>Bacillati</taxon>
        <taxon>Bacillota</taxon>
        <taxon>Clostridia</taxon>
        <taxon>Lachnospirales</taxon>
        <taxon>Lachnospiraceae</taxon>
        <taxon>Blautia</taxon>
    </lineage>
</organism>
<protein>
    <submittedName>
        <fullName evidence="1">Uncharacterized protein</fullName>
    </submittedName>
</protein>
<reference evidence="1 2" key="1">
    <citation type="submission" date="2019-07" db="EMBL/GenBank/DDBJ databases">
        <authorList>
            <person name="Hibberd C M."/>
            <person name="Gehrig L. J."/>
            <person name="Chang H.-W."/>
            <person name="Venkatesh S."/>
        </authorList>
    </citation>
    <scope>NUCLEOTIDE SEQUENCE [LARGE SCALE GENOMIC DNA]</scope>
    <source>
        <strain evidence="1">Blautia_luti_SSTS_Bg7063</strain>
    </source>
</reference>
<dbReference type="RefSeq" id="WP_118633429.1">
    <property type="nucleotide sequence ID" value="NZ_CABHMX010000021.1"/>
</dbReference>
<keyword evidence="2" id="KW-1185">Reference proteome</keyword>
<dbReference type="Proteomes" id="UP000408482">
    <property type="component" value="Unassembled WGS sequence"/>
</dbReference>
<dbReference type="EMBL" id="CABHNW010000003">
    <property type="protein sequence ID" value="VUX29497.1"/>
    <property type="molecule type" value="Genomic_DNA"/>
</dbReference>
<evidence type="ECO:0000313" key="1">
    <source>
        <dbReference type="EMBL" id="VUX29497.1"/>
    </source>
</evidence>